<dbReference type="EMBL" id="NBSK02000004">
    <property type="protein sequence ID" value="KAJ0210969.1"/>
    <property type="molecule type" value="Genomic_DNA"/>
</dbReference>
<gene>
    <name evidence="1" type="ORF">LSAT_V11C400178070</name>
</gene>
<dbReference type="PANTHER" id="PTHR34835:SF90">
    <property type="entry name" value="AMINOTRANSFERASE-LIKE PLANT MOBILE DOMAIN-CONTAINING PROTEIN"/>
    <property type="match status" value="1"/>
</dbReference>
<dbReference type="AlphaFoldDB" id="A0A9R1XFU3"/>
<proteinExistence type="predicted"/>
<name>A0A9R1XFU3_LACSA</name>
<dbReference type="Proteomes" id="UP000235145">
    <property type="component" value="Unassembled WGS sequence"/>
</dbReference>
<comment type="caution">
    <text evidence="1">The sequence shown here is derived from an EMBL/GenBank/DDBJ whole genome shotgun (WGS) entry which is preliminary data.</text>
</comment>
<reference evidence="1 2" key="1">
    <citation type="journal article" date="2017" name="Nat. Commun.">
        <title>Genome assembly with in vitro proximity ligation data and whole-genome triplication in lettuce.</title>
        <authorList>
            <person name="Reyes-Chin-Wo S."/>
            <person name="Wang Z."/>
            <person name="Yang X."/>
            <person name="Kozik A."/>
            <person name="Arikit S."/>
            <person name="Song C."/>
            <person name="Xia L."/>
            <person name="Froenicke L."/>
            <person name="Lavelle D.O."/>
            <person name="Truco M.J."/>
            <person name="Xia R."/>
            <person name="Zhu S."/>
            <person name="Xu C."/>
            <person name="Xu H."/>
            <person name="Xu X."/>
            <person name="Cox K."/>
            <person name="Korf I."/>
            <person name="Meyers B.C."/>
            <person name="Michelmore R.W."/>
        </authorList>
    </citation>
    <scope>NUCLEOTIDE SEQUENCE [LARGE SCALE GENOMIC DNA]</scope>
    <source>
        <strain evidence="2">cv. Salinas</strain>
        <tissue evidence="1">Seedlings</tissue>
    </source>
</reference>
<accession>A0A9R1XFU3</accession>
<sequence>MYAWSFVVRFNEVQKNCIGQMGFGGILNMKMIKFPGALSCFVLMNFSSETKKMVLQKGVIDVTKESLTEIIGFPLGRKQFSKLPFKTKEDKCYEEWTNQFDDKKMIRLQDIKMKIVSTNKADMNFRMNFIALRKYKTSIVICYWISEKIKMRETFEKEELGDFGTGDFNDKYIDEELNEEVNLIATII</sequence>
<evidence type="ECO:0000313" key="1">
    <source>
        <dbReference type="EMBL" id="KAJ0210969.1"/>
    </source>
</evidence>
<organism evidence="1 2">
    <name type="scientific">Lactuca sativa</name>
    <name type="common">Garden lettuce</name>
    <dbReference type="NCBI Taxonomy" id="4236"/>
    <lineage>
        <taxon>Eukaryota</taxon>
        <taxon>Viridiplantae</taxon>
        <taxon>Streptophyta</taxon>
        <taxon>Embryophyta</taxon>
        <taxon>Tracheophyta</taxon>
        <taxon>Spermatophyta</taxon>
        <taxon>Magnoliopsida</taxon>
        <taxon>eudicotyledons</taxon>
        <taxon>Gunneridae</taxon>
        <taxon>Pentapetalae</taxon>
        <taxon>asterids</taxon>
        <taxon>campanulids</taxon>
        <taxon>Asterales</taxon>
        <taxon>Asteraceae</taxon>
        <taxon>Cichorioideae</taxon>
        <taxon>Cichorieae</taxon>
        <taxon>Lactucinae</taxon>
        <taxon>Lactuca</taxon>
    </lineage>
</organism>
<protein>
    <submittedName>
        <fullName evidence="1">Uncharacterized protein</fullName>
    </submittedName>
</protein>
<keyword evidence="2" id="KW-1185">Reference proteome</keyword>
<dbReference type="PANTHER" id="PTHR34835">
    <property type="entry name" value="OS07G0283600 PROTEIN-RELATED"/>
    <property type="match status" value="1"/>
</dbReference>
<evidence type="ECO:0000313" key="2">
    <source>
        <dbReference type="Proteomes" id="UP000235145"/>
    </source>
</evidence>